<comment type="caution">
    <text evidence="1">The sequence shown here is derived from an EMBL/GenBank/DDBJ whole genome shotgun (WGS) entry which is preliminary data.</text>
</comment>
<accession>A0A4R0RSU0</accession>
<organism evidence="1 2">
    <name type="scientific">Steccherinum ochraceum</name>
    <dbReference type="NCBI Taxonomy" id="92696"/>
    <lineage>
        <taxon>Eukaryota</taxon>
        <taxon>Fungi</taxon>
        <taxon>Dikarya</taxon>
        <taxon>Basidiomycota</taxon>
        <taxon>Agaricomycotina</taxon>
        <taxon>Agaricomycetes</taxon>
        <taxon>Polyporales</taxon>
        <taxon>Steccherinaceae</taxon>
        <taxon>Steccherinum</taxon>
    </lineage>
</organism>
<name>A0A4R0RSU0_9APHY</name>
<evidence type="ECO:0008006" key="3">
    <source>
        <dbReference type="Google" id="ProtNLM"/>
    </source>
</evidence>
<sequence>MLGSNRDAVLPQNVLLQKPTYAAYVHHFILIGGLGDIELDIAQISRQALRLCTNLRSFSWVYAEHDLRSSSELTHDLDILRSLGRLKHLVIRTAAGINEEAWTKLTQLPGLQSIELWSARTHTPLFPGWSAKLRESLVSLELGSSFRRDMQLAVLSELPKLKHLRVRGLSNAFIIKILEVLPNLESLYTEYLIASHGRNHPPFKTSLKHLTVATCIPNQAFAEPLWEWILQVLPRPSLETLHIQTVSPITVPRKFLRDLTKIHHDTLQEVNVGRMEMTADDIAYLCTTCPNLQSVSCSLDGTVDDLDAVVGRALNVSSLHVTFRRELVFVREREGVRPEQPREWMLRQKSKLRALQINEVIYEVSRTMGT</sequence>
<dbReference type="AlphaFoldDB" id="A0A4R0RSU0"/>
<evidence type="ECO:0000313" key="2">
    <source>
        <dbReference type="Proteomes" id="UP000292702"/>
    </source>
</evidence>
<gene>
    <name evidence="1" type="ORF">EIP91_007752</name>
</gene>
<dbReference type="OrthoDB" id="5297217at2759"/>
<dbReference type="InterPro" id="IPR032675">
    <property type="entry name" value="LRR_dom_sf"/>
</dbReference>
<dbReference type="Gene3D" id="3.80.10.10">
    <property type="entry name" value="Ribonuclease Inhibitor"/>
    <property type="match status" value="1"/>
</dbReference>
<dbReference type="SUPFAM" id="SSF52047">
    <property type="entry name" value="RNI-like"/>
    <property type="match status" value="1"/>
</dbReference>
<proteinExistence type="predicted"/>
<reference evidence="1 2" key="1">
    <citation type="submission" date="2018-11" db="EMBL/GenBank/DDBJ databases">
        <title>Genome assembly of Steccherinum ochraceum LE-BIN_3174, the white-rot fungus of the Steccherinaceae family (The Residual Polyporoid clade, Polyporales, Basidiomycota).</title>
        <authorList>
            <person name="Fedorova T.V."/>
            <person name="Glazunova O.A."/>
            <person name="Landesman E.O."/>
            <person name="Moiseenko K.V."/>
            <person name="Psurtseva N.V."/>
            <person name="Savinova O.S."/>
            <person name="Shakhova N.V."/>
            <person name="Tyazhelova T.V."/>
            <person name="Vasina D.V."/>
        </authorList>
    </citation>
    <scope>NUCLEOTIDE SEQUENCE [LARGE SCALE GENOMIC DNA]</scope>
    <source>
        <strain evidence="1 2">LE-BIN_3174</strain>
    </source>
</reference>
<keyword evidence="2" id="KW-1185">Reference proteome</keyword>
<dbReference type="Proteomes" id="UP000292702">
    <property type="component" value="Unassembled WGS sequence"/>
</dbReference>
<dbReference type="STRING" id="92696.A0A4R0RSU0"/>
<dbReference type="EMBL" id="RWJN01000042">
    <property type="protein sequence ID" value="TCD69405.1"/>
    <property type="molecule type" value="Genomic_DNA"/>
</dbReference>
<evidence type="ECO:0000313" key="1">
    <source>
        <dbReference type="EMBL" id="TCD69405.1"/>
    </source>
</evidence>
<protein>
    <recommendedName>
        <fullName evidence="3">F-box domain-containing protein</fullName>
    </recommendedName>
</protein>